<organism evidence="3 4">
    <name type="scientific">Chytriomyces confervae</name>
    <dbReference type="NCBI Taxonomy" id="246404"/>
    <lineage>
        <taxon>Eukaryota</taxon>
        <taxon>Fungi</taxon>
        <taxon>Fungi incertae sedis</taxon>
        <taxon>Chytridiomycota</taxon>
        <taxon>Chytridiomycota incertae sedis</taxon>
        <taxon>Chytridiomycetes</taxon>
        <taxon>Chytridiales</taxon>
        <taxon>Chytriomycetaceae</taxon>
        <taxon>Chytriomyces</taxon>
    </lineage>
</organism>
<dbReference type="GO" id="GO:0005576">
    <property type="term" value="C:extracellular region"/>
    <property type="evidence" value="ECO:0007669"/>
    <property type="project" value="GOC"/>
</dbReference>
<dbReference type="Pfam" id="PF16045">
    <property type="entry name" value="LisH_2"/>
    <property type="match status" value="1"/>
</dbReference>
<dbReference type="EMBL" id="QEAP01000022">
    <property type="protein sequence ID" value="TPX77357.1"/>
    <property type="molecule type" value="Genomic_DNA"/>
</dbReference>
<sequence length="1017" mass="115908">MDVKPVLRKDESQMTRREFRYSLLETMKENGIADKLKSQLRASLVAELKKKSLFTQKTHPNSELCSPLTTRLIDSLVVDHLKKKGSEFTLSVFVPEAGLNVHGALLAEEDIYRVLHLNAATTLVRSYKAHIDSFPQTASIIVKLLESLSRVLEIPAHEKECQTESDEAETVETELRRLDNTFLSSSKLSNRGLLNAMESRVSKFQQELELRMENEMETQLSRFKDVELAKMRIEERSKYANEVAHVRGEYELKLVEQRERIMETEEGQRKWIEEREKDLEAANLELRQRILEESNRSVLLESQLRSEAQLSVKSLTMENATLRQKLQDSKQHMEELESFKERYATKTQEAIAQYKIDLNREHSELVSNVQVEKAKIESEKAILVERSRVAERMLAQVEESHSEMEDLRNQLKTLRTLLHEANREKEDAIFKARDLKLQVSSQSSAAAVEFEIHSLKTQLLEAEKMGAKRQEEYQSLLKSFMAPQNDLQKENAKLRKSESKWQRECQELVAKLDLELNRNETLERQLENEVLRNKELKRDLAEVRILLHRLQAGRVARVTGDEANAVDEAYGYSRDILPNPYDIMISHSNASSPFRNIKKKSSAIPVQLPLHRPGNDSPPRGMPPPTDNVSPIKQFSEEWDQGTQRMKAVAYRAGRGALGYFDEGERNSNGLIRQPQPDVSGASGVSENDALPVVSVDMDSFADEVLEKFSGDSGASNDGHRPSLREEVTRLQYADGASDAKLRQPEYRPTEKASKLAVPAAKEPIPTPEEVRKSFEESLKAIQPATRFEEQKPEAVSSTRKGTSLKDLMKQEEEEENAARAERERMQRDYERRRLDRERRDQELEELERQERIQKNASEEVRREMEMAKLAGFKARKKEEHKQSTGSNRGGTNSLISNDTTSSGSVSMKGLLNASSQKKVAEPAKGNQDLDLKVLNELEEDPAMQKYMAIVKERRQKEKSNPELTAAASKEKVDKIFKELENTSLSASDKSGHIASGDTIDDISAPSTAEEAMDDPW</sequence>
<feature type="compositionally biased region" description="Basic and acidic residues" evidence="2">
    <location>
        <begin position="738"/>
        <end position="754"/>
    </location>
</feature>
<protein>
    <submittedName>
        <fullName evidence="3">Uncharacterized protein</fullName>
    </submittedName>
</protein>
<evidence type="ECO:0000256" key="1">
    <source>
        <dbReference type="SAM" id="Coils"/>
    </source>
</evidence>
<proteinExistence type="predicted"/>
<reference evidence="3 4" key="1">
    <citation type="journal article" date="2019" name="Sci. Rep.">
        <title>Comparative genomics of chytrid fungi reveal insights into the obligate biotrophic and pathogenic lifestyle of Synchytrium endobioticum.</title>
        <authorList>
            <person name="van de Vossenberg B.T.L.H."/>
            <person name="Warris S."/>
            <person name="Nguyen H.D.T."/>
            <person name="van Gent-Pelzer M.P.E."/>
            <person name="Joly D.L."/>
            <person name="van de Geest H.C."/>
            <person name="Bonants P.J.M."/>
            <person name="Smith D.S."/>
            <person name="Levesque C.A."/>
            <person name="van der Lee T.A.J."/>
        </authorList>
    </citation>
    <scope>NUCLEOTIDE SEQUENCE [LARGE SCALE GENOMIC DNA]</scope>
    <source>
        <strain evidence="3 4">CBS 675.73</strain>
    </source>
</reference>
<name>A0A507FQQ4_9FUNG</name>
<dbReference type="OrthoDB" id="206339at2759"/>
<dbReference type="InterPro" id="IPR055289">
    <property type="entry name" value="OFD1"/>
</dbReference>
<evidence type="ECO:0000313" key="3">
    <source>
        <dbReference type="EMBL" id="TPX77357.1"/>
    </source>
</evidence>
<feature type="coiled-coil region" evidence="1">
    <location>
        <begin position="390"/>
        <end position="438"/>
    </location>
</feature>
<accession>A0A507FQQ4</accession>
<feature type="region of interest" description="Disordered" evidence="2">
    <location>
        <begin position="953"/>
        <end position="972"/>
    </location>
</feature>
<dbReference type="PANTHER" id="PTHR39063">
    <property type="entry name" value="ORAL-FACIAL-DIGITAL SYNDROME 1 PROTEIN HOMOLOG"/>
    <property type="match status" value="1"/>
</dbReference>
<dbReference type="InterPro" id="IPR006594">
    <property type="entry name" value="LisH"/>
</dbReference>
<evidence type="ECO:0000256" key="2">
    <source>
        <dbReference type="SAM" id="MobiDB-lite"/>
    </source>
</evidence>
<feature type="compositionally biased region" description="Basic and acidic residues" evidence="2">
    <location>
        <begin position="769"/>
        <end position="779"/>
    </location>
</feature>
<keyword evidence="4" id="KW-1185">Reference proteome</keyword>
<dbReference type="PROSITE" id="PS50896">
    <property type="entry name" value="LISH"/>
    <property type="match status" value="1"/>
</dbReference>
<dbReference type="STRING" id="246404.A0A507FQQ4"/>
<feature type="coiled-coil region" evidence="1">
    <location>
        <begin position="484"/>
        <end position="553"/>
    </location>
</feature>
<comment type="caution">
    <text evidence="3">The sequence shown here is derived from an EMBL/GenBank/DDBJ whole genome shotgun (WGS) entry which is preliminary data.</text>
</comment>
<feature type="compositionally biased region" description="Basic and acidic residues" evidence="2">
    <location>
        <begin position="807"/>
        <end position="867"/>
    </location>
</feature>
<dbReference type="AlphaFoldDB" id="A0A507FQQ4"/>
<dbReference type="GO" id="GO:0060287">
    <property type="term" value="P:epithelial cilium movement involved in determination of left/right asymmetry"/>
    <property type="evidence" value="ECO:0007669"/>
    <property type="project" value="TreeGrafter"/>
</dbReference>
<feature type="compositionally biased region" description="Basic and acidic residues" evidence="2">
    <location>
        <begin position="718"/>
        <end position="729"/>
    </location>
</feature>
<gene>
    <name evidence="3" type="ORF">CcCBS67573_g01355</name>
</gene>
<keyword evidence="1" id="KW-0175">Coiled coil</keyword>
<feature type="region of interest" description="Disordered" evidence="2">
    <location>
        <begin position="707"/>
        <end position="928"/>
    </location>
</feature>
<dbReference type="Proteomes" id="UP000320333">
    <property type="component" value="Unassembled WGS sequence"/>
</dbReference>
<evidence type="ECO:0000313" key="4">
    <source>
        <dbReference type="Proteomes" id="UP000320333"/>
    </source>
</evidence>
<dbReference type="PANTHER" id="PTHR39063:SF1">
    <property type="entry name" value="OFD1 CENTRIOLE AND CENTRIOLAR SATELLITE PROTEIN"/>
    <property type="match status" value="1"/>
</dbReference>
<feature type="coiled-coil region" evidence="1">
    <location>
        <begin position="276"/>
        <end position="349"/>
    </location>
</feature>
<feature type="region of interest" description="Disordered" evidence="2">
    <location>
        <begin position="982"/>
        <end position="1017"/>
    </location>
</feature>
<dbReference type="GO" id="GO:0036064">
    <property type="term" value="C:ciliary basal body"/>
    <property type="evidence" value="ECO:0007669"/>
    <property type="project" value="TreeGrafter"/>
</dbReference>
<feature type="compositionally biased region" description="Polar residues" evidence="2">
    <location>
        <begin position="884"/>
        <end position="906"/>
    </location>
</feature>